<feature type="region of interest" description="Disordered" evidence="5">
    <location>
        <begin position="58"/>
        <end position="147"/>
    </location>
</feature>
<dbReference type="Pfam" id="PF13664">
    <property type="entry name" value="DUF4149"/>
    <property type="match status" value="1"/>
</dbReference>
<feature type="compositionally biased region" description="Basic and acidic residues" evidence="5">
    <location>
        <begin position="88"/>
        <end position="98"/>
    </location>
</feature>
<feature type="compositionally biased region" description="Basic and acidic residues" evidence="5">
    <location>
        <begin position="111"/>
        <end position="120"/>
    </location>
</feature>
<evidence type="ECO:0000256" key="7">
    <source>
        <dbReference type="SAM" id="SignalP"/>
    </source>
</evidence>
<gene>
    <name evidence="9" type="ORF">MKW98_003939</name>
</gene>
<feature type="transmembrane region" description="Helical" evidence="6">
    <location>
        <begin position="472"/>
        <end position="490"/>
    </location>
</feature>
<dbReference type="GO" id="GO:0016020">
    <property type="term" value="C:membrane"/>
    <property type="evidence" value="ECO:0007669"/>
    <property type="project" value="UniProtKB-SubCell"/>
</dbReference>
<evidence type="ECO:0000256" key="4">
    <source>
        <dbReference type="ARBA" id="ARBA00023136"/>
    </source>
</evidence>
<keyword evidence="4 6" id="KW-0472">Membrane</keyword>
<feature type="compositionally biased region" description="Basic and acidic residues" evidence="5">
    <location>
        <begin position="234"/>
        <end position="246"/>
    </location>
</feature>
<feature type="transmembrane region" description="Helical" evidence="6">
    <location>
        <begin position="441"/>
        <end position="460"/>
    </location>
</feature>
<evidence type="ECO:0000256" key="1">
    <source>
        <dbReference type="ARBA" id="ARBA00004370"/>
    </source>
</evidence>
<evidence type="ECO:0000256" key="3">
    <source>
        <dbReference type="ARBA" id="ARBA00022989"/>
    </source>
</evidence>
<feature type="region of interest" description="Disordered" evidence="5">
    <location>
        <begin position="160"/>
        <end position="198"/>
    </location>
</feature>
<protein>
    <recommendedName>
        <fullName evidence="8">TMEM205-like domain-containing protein</fullName>
    </recommendedName>
</protein>
<dbReference type="PANTHER" id="PTHR47652:SF3">
    <property type="entry name" value="MITOCHONDRIAL IMPORT INNER MEMBRANE TRANSLOCASE SUBUNIT TIM44"/>
    <property type="match status" value="1"/>
</dbReference>
<feature type="compositionally biased region" description="Basic residues" evidence="5">
    <location>
        <begin position="59"/>
        <end position="69"/>
    </location>
</feature>
<dbReference type="PANTHER" id="PTHR47652">
    <property type="entry name" value="MITOCHONDRIAL IMPORT INNER MEMBRANE TRANSLOCASE SUBUNIT TIM44"/>
    <property type="match status" value="1"/>
</dbReference>
<feature type="region of interest" description="Disordered" evidence="5">
    <location>
        <begin position="219"/>
        <end position="254"/>
    </location>
</feature>
<comment type="caution">
    <text evidence="9">The sequence shown here is derived from an EMBL/GenBank/DDBJ whole genome shotgun (WGS) entry which is preliminary data.</text>
</comment>
<keyword evidence="3 6" id="KW-1133">Transmembrane helix</keyword>
<evidence type="ECO:0000256" key="5">
    <source>
        <dbReference type="SAM" id="MobiDB-lite"/>
    </source>
</evidence>
<dbReference type="AlphaFoldDB" id="A0AAD4SLS5"/>
<evidence type="ECO:0000313" key="10">
    <source>
        <dbReference type="Proteomes" id="UP001202328"/>
    </source>
</evidence>
<feature type="transmembrane region" description="Helical" evidence="6">
    <location>
        <begin position="617"/>
        <end position="641"/>
    </location>
</feature>
<feature type="transmembrane region" description="Helical" evidence="6">
    <location>
        <begin position="510"/>
        <end position="529"/>
    </location>
</feature>
<proteinExistence type="predicted"/>
<keyword evidence="7" id="KW-0732">Signal</keyword>
<name>A0AAD4SLS5_9MAGN</name>
<keyword evidence="2 6" id="KW-0812">Transmembrane</keyword>
<sequence>MMKICVILLVITSVVAAGGIFSPHEGKKKNPKNDDLIVKESHRLIVVEYERETTEFRNPNHHHHHHHHPQQQLHHESASRSQHHHHRKEEDKEDKPLEHGLSAASSMLGRSNERLKDSMPDLRQGSRKRRSESLSSDAYQKSKDRVLYKTPDVREAIDEVERAEETSHQAKEKVMNKAHDAKEEVMDKTHDTNEAVEGSDAKRIPEAVHHVKDNVLGKTHDMKKDAVEDSDGLNQDKGKVSEKPHNVNEALGDSGETAAGYIKGMPEILNQAREKVSDKVHSVKEAFEDARDTLSESVKETASNVKEKAKEKIAVKSHVLKQSAEELILPDEKEKASQDSEGLIKMAQEIIINRVHGIKEGAGNIKESLNEFFVEDLKEKVRMTKSAITDKRSAHQKITMLFKEGSRNFTNVFQSGWEMAVSDANIKWGLGVIRLVGYGTAYGSSVWVSFVFSHLLARVLPRQQFAAARSKIYPAYFRLIGYSIGSSMVAQILRRRYESAQTKYKKGEKIHAYDLHMALVFVLVNLLFLEPRATKLGELNHRLEKMKWGREEGRGIHGPSETQVTSRTRTTVSEDVTEEIVTERSHEEKVEKRVRERANNELGELNQRLEKLNKYSAFFNILTIMTLTWHITFLAQCLYVSC</sequence>
<dbReference type="InterPro" id="IPR025423">
    <property type="entry name" value="TMEM205-like"/>
</dbReference>
<feature type="signal peptide" evidence="7">
    <location>
        <begin position="1"/>
        <end position="17"/>
    </location>
</feature>
<evidence type="ECO:0000313" key="9">
    <source>
        <dbReference type="EMBL" id="KAI3913460.1"/>
    </source>
</evidence>
<reference evidence="9" key="1">
    <citation type="submission" date="2022-04" db="EMBL/GenBank/DDBJ databases">
        <title>A functionally conserved STORR gene fusion in Papaver species that diverged 16.8 million years ago.</title>
        <authorList>
            <person name="Catania T."/>
        </authorList>
    </citation>
    <scope>NUCLEOTIDE SEQUENCE</scope>
    <source>
        <strain evidence="9">S-188037</strain>
    </source>
</reference>
<feature type="chain" id="PRO_5041921844" description="TMEM205-like domain-containing protein" evidence="7">
    <location>
        <begin position="18"/>
        <end position="642"/>
    </location>
</feature>
<evidence type="ECO:0000256" key="2">
    <source>
        <dbReference type="ARBA" id="ARBA00022692"/>
    </source>
</evidence>
<organism evidence="9 10">
    <name type="scientific">Papaver atlanticum</name>
    <dbReference type="NCBI Taxonomy" id="357466"/>
    <lineage>
        <taxon>Eukaryota</taxon>
        <taxon>Viridiplantae</taxon>
        <taxon>Streptophyta</taxon>
        <taxon>Embryophyta</taxon>
        <taxon>Tracheophyta</taxon>
        <taxon>Spermatophyta</taxon>
        <taxon>Magnoliopsida</taxon>
        <taxon>Ranunculales</taxon>
        <taxon>Papaveraceae</taxon>
        <taxon>Papaveroideae</taxon>
        <taxon>Papaver</taxon>
    </lineage>
</organism>
<evidence type="ECO:0000256" key="6">
    <source>
        <dbReference type="SAM" id="Phobius"/>
    </source>
</evidence>
<evidence type="ECO:0000259" key="8">
    <source>
        <dbReference type="Pfam" id="PF13664"/>
    </source>
</evidence>
<accession>A0AAD4SLS5</accession>
<comment type="subcellular location">
    <subcellularLocation>
        <location evidence="1">Membrane</location>
    </subcellularLocation>
</comment>
<dbReference type="EMBL" id="JAJJMB010009474">
    <property type="protein sequence ID" value="KAI3913460.1"/>
    <property type="molecule type" value="Genomic_DNA"/>
</dbReference>
<dbReference type="Proteomes" id="UP001202328">
    <property type="component" value="Unassembled WGS sequence"/>
</dbReference>
<feature type="domain" description="TMEM205-like" evidence="8">
    <location>
        <begin position="437"/>
        <end position="537"/>
    </location>
</feature>
<keyword evidence="10" id="KW-1185">Reference proteome</keyword>